<protein>
    <submittedName>
        <fullName evidence="5">(California timema) hypothetical protein</fullName>
    </submittedName>
</protein>
<dbReference type="GO" id="GO:0004364">
    <property type="term" value="F:glutathione transferase activity"/>
    <property type="evidence" value="ECO:0007669"/>
    <property type="project" value="InterPro"/>
</dbReference>
<evidence type="ECO:0000313" key="5">
    <source>
        <dbReference type="EMBL" id="CAD7573222.1"/>
    </source>
</evidence>
<evidence type="ECO:0000256" key="1">
    <source>
        <dbReference type="ARBA" id="ARBA00011067"/>
    </source>
</evidence>
<dbReference type="CDD" id="cd03184">
    <property type="entry name" value="GST_C_Omega"/>
    <property type="match status" value="1"/>
</dbReference>
<evidence type="ECO:0000259" key="4">
    <source>
        <dbReference type="PROSITE" id="PS50405"/>
    </source>
</evidence>
<dbReference type="SFLD" id="SFLDS00019">
    <property type="entry name" value="Glutathione_Transferase_(cytos"/>
    <property type="match status" value="1"/>
</dbReference>
<dbReference type="Pfam" id="PF13410">
    <property type="entry name" value="GST_C_2"/>
    <property type="match status" value="1"/>
</dbReference>
<sequence>MSRSHLTQGSKVPPLQKGKLRLYSMRFCPYAQRVHLVLDAKKIPYDVVNVNMSEKPDWLFDKNPNGKVPVLEVDGGDTLHDSFVIAEYLDEKYSYRPLHSRDPWKKAKDKLLIQLFNKVINALYKLFLDPNNLDKQSVDNIIGELIVFEEELDARGKPFFGGERPGMVDYMMWPWCERSDLLRIMGGDRWCLSKQKFQKLMEWRNAMKEDDAVKESYLEPNLHAKYFKSRLGGYPDYDILV</sequence>
<reference evidence="5" key="1">
    <citation type="submission" date="2020-11" db="EMBL/GenBank/DDBJ databases">
        <authorList>
            <person name="Tran Van P."/>
        </authorList>
    </citation>
    <scope>NUCLEOTIDE SEQUENCE</scope>
</reference>
<dbReference type="PROSITE" id="PS50404">
    <property type="entry name" value="GST_NTER"/>
    <property type="match status" value="1"/>
</dbReference>
<dbReference type="EMBL" id="OE181478">
    <property type="protein sequence ID" value="CAD7573222.1"/>
    <property type="molecule type" value="Genomic_DNA"/>
</dbReference>
<dbReference type="InterPro" id="IPR036282">
    <property type="entry name" value="Glutathione-S-Trfase_C_sf"/>
</dbReference>
<name>A0A7R9J5X1_TIMCA</name>
<dbReference type="FunFam" id="3.40.30.10:FF:000123">
    <property type="entry name" value="Glutathione transferase o1"/>
    <property type="match status" value="1"/>
</dbReference>
<dbReference type="SUPFAM" id="SSF47616">
    <property type="entry name" value="GST C-terminal domain-like"/>
    <property type="match status" value="1"/>
</dbReference>
<dbReference type="PANTHER" id="PTHR43968">
    <property type="match status" value="1"/>
</dbReference>
<dbReference type="InterPro" id="IPR010987">
    <property type="entry name" value="Glutathione-S-Trfase_C-like"/>
</dbReference>
<feature type="domain" description="GST C-terminal" evidence="4">
    <location>
        <begin position="102"/>
        <end position="227"/>
    </location>
</feature>
<evidence type="ECO:0000259" key="3">
    <source>
        <dbReference type="PROSITE" id="PS50404"/>
    </source>
</evidence>
<dbReference type="Pfam" id="PF13417">
    <property type="entry name" value="GST_N_3"/>
    <property type="match status" value="1"/>
</dbReference>
<dbReference type="Gene3D" id="1.20.1050.10">
    <property type="match status" value="1"/>
</dbReference>
<dbReference type="PROSITE" id="PS50405">
    <property type="entry name" value="GST_CTER"/>
    <property type="match status" value="1"/>
</dbReference>
<dbReference type="FunFam" id="1.20.1050.10:FF:000009">
    <property type="entry name" value="Glutathione S-transferase omega-1"/>
    <property type="match status" value="1"/>
</dbReference>
<dbReference type="InterPro" id="IPR005442">
    <property type="entry name" value="GST_omega"/>
</dbReference>
<dbReference type="PRINTS" id="PR01625">
    <property type="entry name" value="GSTRNSFRASEO"/>
</dbReference>
<comment type="similarity">
    <text evidence="1">Belongs to the GST superfamily. Omega family.</text>
</comment>
<dbReference type="SUPFAM" id="SSF52833">
    <property type="entry name" value="Thioredoxin-like"/>
    <property type="match status" value="1"/>
</dbReference>
<organism evidence="5">
    <name type="scientific">Timema californicum</name>
    <name type="common">California timema</name>
    <name type="synonym">Walking stick</name>
    <dbReference type="NCBI Taxonomy" id="61474"/>
    <lineage>
        <taxon>Eukaryota</taxon>
        <taxon>Metazoa</taxon>
        <taxon>Ecdysozoa</taxon>
        <taxon>Arthropoda</taxon>
        <taxon>Hexapoda</taxon>
        <taxon>Insecta</taxon>
        <taxon>Pterygota</taxon>
        <taxon>Neoptera</taxon>
        <taxon>Polyneoptera</taxon>
        <taxon>Phasmatodea</taxon>
        <taxon>Timematodea</taxon>
        <taxon>Timematoidea</taxon>
        <taxon>Timematidae</taxon>
        <taxon>Timema</taxon>
    </lineage>
</organism>
<evidence type="ECO:0000256" key="2">
    <source>
        <dbReference type="ARBA" id="ARBA00023002"/>
    </source>
</evidence>
<dbReference type="InterPro" id="IPR036249">
    <property type="entry name" value="Thioredoxin-like_sf"/>
</dbReference>
<dbReference type="AlphaFoldDB" id="A0A7R9J5X1"/>
<accession>A0A7R9J5X1</accession>
<proteinExistence type="inferred from homology"/>
<feature type="domain" description="GST N-terminal" evidence="3">
    <location>
        <begin position="18"/>
        <end position="97"/>
    </location>
</feature>
<dbReference type="InterPro" id="IPR004045">
    <property type="entry name" value="Glutathione_S-Trfase_N"/>
</dbReference>
<dbReference type="InterPro" id="IPR040079">
    <property type="entry name" value="Glutathione_S-Trfase"/>
</dbReference>
<gene>
    <name evidence="5" type="ORF">TCMB3V08_LOCUS5862</name>
</gene>
<dbReference type="GO" id="GO:0045174">
    <property type="term" value="F:glutathione dehydrogenase (ascorbate) activity"/>
    <property type="evidence" value="ECO:0007669"/>
    <property type="project" value="UniProtKB-ARBA"/>
</dbReference>
<dbReference type="PROSITE" id="PS51354">
    <property type="entry name" value="GLUTAREDOXIN_2"/>
    <property type="match status" value="1"/>
</dbReference>
<dbReference type="SFLD" id="SFLDG00358">
    <property type="entry name" value="Main_(cytGST)"/>
    <property type="match status" value="1"/>
</dbReference>
<dbReference type="GO" id="GO:0005737">
    <property type="term" value="C:cytoplasm"/>
    <property type="evidence" value="ECO:0007669"/>
    <property type="project" value="InterPro"/>
</dbReference>
<dbReference type="PANTHER" id="PTHR43968:SF6">
    <property type="entry name" value="GLUTATHIONE S-TRANSFERASE OMEGA"/>
    <property type="match status" value="1"/>
</dbReference>
<dbReference type="InterPro" id="IPR050983">
    <property type="entry name" value="GST_Omega/HSP26"/>
</dbReference>
<keyword evidence="2" id="KW-0560">Oxidoreductase</keyword>
<dbReference type="Gene3D" id="3.40.30.10">
    <property type="entry name" value="Glutaredoxin"/>
    <property type="match status" value="1"/>
</dbReference>
<dbReference type="GO" id="GO:0006749">
    <property type="term" value="P:glutathione metabolic process"/>
    <property type="evidence" value="ECO:0007669"/>
    <property type="project" value="TreeGrafter"/>
</dbReference>